<name>A0A0W8CXA0_PHYNI</name>
<dbReference type="AlphaFoldDB" id="A0A0W8CXA0"/>
<evidence type="ECO:0000256" key="1">
    <source>
        <dbReference type="SAM" id="Phobius"/>
    </source>
</evidence>
<proteinExistence type="predicted"/>
<evidence type="ECO:0000313" key="2">
    <source>
        <dbReference type="EMBL" id="KUF88600.1"/>
    </source>
</evidence>
<feature type="transmembrane region" description="Helical" evidence="1">
    <location>
        <begin position="421"/>
        <end position="441"/>
    </location>
</feature>
<reference evidence="2 3" key="1">
    <citation type="submission" date="2015-11" db="EMBL/GenBank/DDBJ databases">
        <title>Genomes and virulence difference between two physiological races of Phytophthora nicotianae.</title>
        <authorList>
            <person name="Liu H."/>
            <person name="Ma X."/>
            <person name="Yu H."/>
            <person name="Fang D."/>
            <person name="Li Y."/>
            <person name="Wang X."/>
            <person name="Wang W."/>
            <person name="Dong Y."/>
            <person name="Xiao B."/>
        </authorList>
    </citation>
    <scope>NUCLEOTIDE SEQUENCE [LARGE SCALE GENOMIC DNA]</scope>
    <source>
        <strain evidence="3">race 0</strain>
    </source>
</reference>
<protein>
    <submittedName>
        <fullName evidence="2">Uncharacterized protein</fullName>
    </submittedName>
</protein>
<dbReference type="STRING" id="4790.A0A0W8CXA0"/>
<dbReference type="OrthoDB" id="64577at2759"/>
<organism evidence="2 3">
    <name type="scientific">Phytophthora nicotianae</name>
    <name type="common">Potato buckeye rot agent</name>
    <name type="synonym">Phytophthora parasitica</name>
    <dbReference type="NCBI Taxonomy" id="4792"/>
    <lineage>
        <taxon>Eukaryota</taxon>
        <taxon>Sar</taxon>
        <taxon>Stramenopiles</taxon>
        <taxon>Oomycota</taxon>
        <taxon>Peronosporomycetes</taxon>
        <taxon>Peronosporales</taxon>
        <taxon>Peronosporaceae</taxon>
        <taxon>Phytophthora</taxon>
    </lineage>
</organism>
<gene>
    <name evidence="2" type="ORF">AM587_10016043</name>
</gene>
<evidence type="ECO:0000313" key="3">
    <source>
        <dbReference type="Proteomes" id="UP000052943"/>
    </source>
</evidence>
<keyword evidence="1" id="KW-0472">Membrane</keyword>
<sequence>MLPRVGVVYTRDSALSREDAQLAQYVSLCLAASGRCAKTWLVGLNNDGKSIDKNESKTGAVALRCDGAVLDSGKLSTEIYEETGDCTKLNECDLWLLMVETDATLKVTEFLHKTLKKTDEKQAKRVVISLQTTMRRLAQLNSAGGKADTNELYRLPDSIVLHGGEAFQVVKDDKGMLRPLCNGCFFVERLSKEKTSALYALDVLEGTGIQVLSRHNIQAMKWGCTMLRSFYYINALTGKSVLDGLRDRKTRFLFLQALVEMDELFQAVMASVTAANKSGRGSGDSSPDTSAATLFPVRSLMVLLPLPDWIFNSFVLRVFDLGLGAPSSTDKSVISSDLSAIPPLKTNFKAEFRDIFELATGRNMTLPALKMLQTTLSSVRKQQLQEHKDGVSSRTPVRIDSGVLLAEVKLSPHCTAASRTFFLKVFATFVLTLLLGLYLFVW</sequence>
<keyword evidence="1" id="KW-1133">Transmembrane helix</keyword>
<dbReference type="Proteomes" id="UP000052943">
    <property type="component" value="Unassembled WGS sequence"/>
</dbReference>
<accession>A0A0W8CXA0</accession>
<dbReference type="EMBL" id="LNFO01001815">
    <property type="protein sequence ID" value="KUF88600.1"/>
    <property type="molecule type" value="Genomic_DNA"/>
</dbReference>
<comment type="caution">
    <text evidence="2">The sequence shown here is derived from an EMBL/GenBank/DDBJ whole genome shotgun (WGS) entry which is preliminary data.</text>
</comment>
<keyword evidence="1" id="KW-0812">Transmembrane</keyword>